<accession>A0A6C0E1D2</accession>
<dbReference type="AlphaFoldDB" id="A0A6C0E1D2"/>
<protein>
    <submittedName>
        <fullName evidence="1">Uncharacterized protein</fullName>
    </submittedName>
</protein>
<sequence>MTYLFLNISKNKPVVFVNITLSKRVKIFHKFIRLINKNHTYNYYTKEDDKYTYIFINCNKYRNILSEQKIHDAMINQKKFNF</sequence>
<evidence type="ECO:0000313" key="1">
    <source>
        <dbReference type="EMBL" id="QHT22558.1"/>
    </source>
</evidence>
<reference evidence="1" key="1">
    <citation type="journal article" date="2020" name="Nature">
        <title>Giant virus diversity and host interactions through global metagenomics.</title>
        <authorList>
            <person name="Schulz F."/>
            <person name="Roux S."/>
            <person name="Paez-Espino D."/>
            <person name="Jungbluth S."/>
            <person name="Walsh D.A."/>
            <person name="Denef V.J."/>
            <person name="McMahon K.D."/>
            <person name="Konstantinidis K.T."/>
            <person name="Eloe-Fadrosh E.A."/>
            <person name="Kyrpides N.C."/>
            <person name="Woyke T."/>
        </authorList>
    </citation>
    <scope>NUCLEOTIDE SEQUENCE</scope>
    <source>
        <strain evidence="1">GVMAG-M-3300023179-111</strain>
    </source>
</reference>
<organism evidence="1">
    <name type="scientific">viral metagenome</name>
    <dbReference type="NCBI Taxonomy" id="1070528"/>
    <lineage>
        <taxon>unclassified sequences</taxon>
        <taxon>metagenomes</taxon>
        <taxon>organismal metagenomes</taxon>
    </lineage>
</organism>
<name>A0A6C0E1D2_9ZZZZ</name>
<proteinExistence type="predicted"/>
<dbReference type="EMBL" id="MN739712">
    <property type="protein sequence ID" value="QHT22558.1"/>
    <property type="molecule type" value="Genomic_DNA"/>
</dbReference>